<evidence type="ECO:0000313" key="2">
    <source>
        <dbReference type="EMBL" id="MFC5896826.1"/>
    </source>
</evidence>
<dbReference type="InterPro" id="IPR014710">
    <property type="entry name" value="RmlC-like_jellyroll"/>
</dbReference>
<evidence type="ECO:0000259" key="1">
    <source>
        <dbReference type="Pfam" id="PF07883"/>
    </source>
</evidence>
<dbReference type="InterPro" id="IPR011051">
    <property type="entry name" value="RmlC_Cupin_sf"/>
</dbReference>
<gene>
    <name evidence="2" type="ORF">ACFP3M_28905</name>
</gene>
<dbReference type="Gene3D" id="2.60.120.10">
    <property type="entry name" value="Jelly Rolls"/>
    <property type="match status" value="1"/>
</dbReference>
<feature type="domain" description="Cupin type-2" evidence="1">
    <location>
        <begin position="57"/>
        <end position="124"/>
    </location>
</feature>
<evidence type="ECO:0000313" key="3">
    <source>
        <dbReference type="Proteomes" id="UP001596241"/>
    </source>
</evidence>
<dbReference type="EMBL" id="JBHSPW010000017">
    <property type="protein sequence ID" value="MFC5896826.1"/>
    <property type="molecule type" value="Genomic_DNA"/>
</dbReference>
<dbReference type="Pfam" id="PF07883">
    <property type="entry name" value="Cupin_2"/>
    <property type="match status" value="1"/>
</dbReference>
<keyword evidence="3" id="KW-1185">Reference proteome</keyword>
<name>A0ABW1FTX0_9ACTN</name>
<dbReference type="InterPro" id="IPR053146">
    <property type="entry name" value="QDO-like"/>
</dbReference>
<dbReference type="PANTHER" id="PTHR36440:SF1">
    <property type="entry name" value="PUTATIVE (AFU_ORTHOLOGUE AFUA_8G07350)-RELATED"/>
    <property type="match status" value="1"/>
</dbReference>
<sequence length="175" mass="19495">MTEEVLSEAKKDDDAERLHRVLHVPAGDGPTVWVDGNTYTIKASHENTGGRLAFVEASVPPGCGPDAHIHRGEDEAYYVLSGELEVLDGERTFTIRQGDFVFIPRGVTHRFKNRGLHAAKMVFLFTPAGFDRFFLEAGDPARPGVQPQPWSEEHFVHIAEIGARHRWEPGEEPAN</sequence>
<comment type="caution">
    <text evidence="2">The sequence shown here is derived from an EMBL/GenBank/DDBJ whole genome shotgun (WGS) entry which is preliminary data.</text>
</comment>
<dbReference type="PANTHER" id="PTHR36440">
    <property type="entry name" value="PUTATIVE (AFU_ORTHOLOGUE AFUA_8G07350)-RELATED"/>
    <property type="match status" value="1"/>
</dbReference>
<dbReference type="RefSeq" id="WP_345086774.1">
    <property type="nucleotide sequence ID" value="NZ_BAAAWG010000012.1"/>
</dbReference>
<proteinExistence type="predicted"/>
<protein>
    <submittedName>
        <fullName evidence="2">Cupin domain-containing protein</fullName>
    </submittedName>
</protein>
<accession>A0ABW1FTX0</accession>
<dbReference type="InterPro" id="IPR013096">
    <property type="entry name" value="Cupin_2"/>
</dbReference>
<dbReference type="SUPFAM" id="SSF51182">
    <property type="entry name" value="RmlC-like cupins"/>
    <property type="match status" value="1"/>
</dbReference>
<reference evidence="3" key="1">
    <citation type="journal article" date="2019" name="Int. J. Syst. Evol. Microbiol.">
        <title>The Global Catalogue of Microorganisms (GCM) 10K type strain sequencing project: providing services to taxonomists for standard genome sequencing and annotation.</title>
        <authorList>
            <consortium name="The Broad Institute Genomics Platform"/>
            <consortium name="The Broad Institute Genome Sequencing Center for Infectious Disease"/>
            <person name="Wu L."/>
            <person name="Ma J."/>
        </authorList>
    </citation>
    <scope>NUCLEOTIDE SEQUENCE [LARGE SCALE GENOMIC DNA]</scope>
    <source>
        <strain evidence="3">CGMCC 1.15809</strain>
    </source>
</reference>
<dbReference type="Proteomes" id="UP001596241">
    <property type="component" value="Unassembled WGS sequence"/>
</dbReference>
<organism evidence="2 3">
    <name type="scientific">Streptomyces ramulosus</name>
    <dbReference type="NCBI Taxonomy" id="47762"/>
    <lineage>
        <taxon>Bacteria</taxon>
        <taxon>Bacillati</taxon>
        <taxon>Actinomycetota</taxon>
        <taxon>Actinomycetes</taxon>
        <taxon>Kitasatosporales</taxon>
        <taxon>Streptomycetaceae</taxon>
        <taxon>Streptomyces</taxon>
    </lineage>
</organism>